<dbReference type="InterPro" id="IPR013783">
    <property type="entry name" value="Ig-like_fold"/>
</dbReference>
<organism evidence="2 3">
    <name type="scientific">Channa argus</name>
    <name type="common">Northern snakehead</name>
    <name type="synonym">Ophicephalus argus</name>
    <dbReference type="NCBI Taxonomy" id="215402"/>
    <lineage>
        <taxon>Eukaryota</taxon>
        <taxon>Metazoa</taxon>
        <taxon>Chordata</taxon>
        <taxon>Craniata</taxon>
        <taxon>Vertebrata</taxon>
        <taxon>Euteleostomi</taxon>
        <taxon>Actinopterygii</taxon>
        <taxon>Neopterygii</taxon>
        <taxon>Teleostei</taxon>
        <taxon>Neoteleostei</taxon>
        <taxon>Acanthomorphata</taxon>
        <taxon>Anabantaria</taxon>
        <taxon>Anabantiformes</taxon>
        <taxon>Channoidei</taxon>
        <taxon>Channidae</taxon>
        <taxon>Channa</taxon>
    </lineage>
</organism>
<dbReference type="EMBL" id="CM015722">
    <property type="protein sequence ID" value="KAF3696219.1"/>
    <property type="molecule type" value="Genomic_DNA"/>
</dbReference>
<gene>
    <name evidence="2" type="ORF">EXN66_Car011895</name>
</gene>
<evidence type="ECO:0000313" key="3">
    <source>
        <dbReference type="Proteomes" id="UP000503349"/>
    </source>
</evidence>
<feature type="chain" id="PRO_5026176422" description="Immunoglobulin V-set domain-containing protein" evidence="1">
    <location>
        <begin position="17"/>
        <end position="111"/>
    </location>
</feature>
<dbReference type="Gene3D" id="2.60.40.10">
    <property type="entry name" value="Immunoglobulins"/>
    <property type="match status" value="1"/>
</dbReference>
<reference evidence="2 3" key="1">
    <citation type="submission" date="2019-02" db="EMBL/GenBank/DDBJ databases">
        <title>Opniocepnalus argus genome.</title>
        <authorList>
            <person name="Zhou C."/>
            <person name="Xiao S."/>
        </authorList>
    </citation>
    <scope>NUCLEOTIDE SEQUENCE [LARGE SCALE GENOMIC DNA]</scope>
    <source>
        <strain evidence="2">OARG1902GOOAL</strain>
        <tissue evidence="2">Muscle</tissue>
    </source>
</reference>
<evidence type="ECO:0000313" key="2">
    <source>
        <dbReference type="EMBL" id="KAF3696219.1"/>
    </source>
</evidence>
<dbReference type="AlphaFoldDB" id="A0A6G1Q175"/>
<keyword evidence="1" id="KW-0732">Signal</keyword>
<sequence length="111" mass="12484">MCFIALFTHLLRTGTCETVYWQTLTCPYKDTHESLQRVWCRQTSPECCTGITFSHTDRSVDGGKLKVTQGSDSFTVVAVEPGYGAGLYWCGMLSRNNTIIRLAEGYFHSCK</sequence>
<evidence type="ECO:0008006" key="4">
    <source>
        <dbReference type="Google" id="ProtNLM"/>
    </source>
</evidence>
<name>A0A6G1Q175_CHAAH</name>
<evidence type="ECO:0000256" key="1">
    <source>
        <dbReference type="SAM" id="SignalP"/>
    </source>
</evidence>
<accession>A0A6G1Q175</accession>
<keyword evidence="3" id="KW-1185">Reference proteome</keyword>
<protein>
    <recommendedName>
        <fullName evidence="4">Immunoglobulin V-set domain-containing protein</fullName>
    </recommendedName>
</protein>
<dbReference type="Proteomes" id="UP000503349">
    <property type="component" value="Chromosome 11"/>
</dbReference>
<reference evidence="3" key="2">
    <citation type="submission" date="2019-02" db="EMBL/GenBank/DDBJ databases">
        <title>Opniocepnalus argus Var Kimnra genome.</title>
        <authorList>
            <person name="Zhou C."/>
            <person name="Xiao S."/>
        </authorList>
    </citation>
    <scope>NUCLEOTIDE SEQUENCE [LARGE SCALE GENOMIC DNA]</scope>
</reference>
<feature type="signal peptide" evidence="1">
    <location>
        <begin position="1"/>
        <end position="16"/>
    </location>
</feature>
<proteinExistence type="predicted"/>